<evidence type="ECO:0000313" key="1">
    <source>
        <dbReference type="EMBL" id="KAJ1188977.1"/>
    </source>
</evidence>
<proteinExistence type="predicted"/>
<feature type="non-terminal residue" evidence="1">
    <location>
        <position position="87"/>
    </location>
</feature>
<dbReference type="EMBL" id="JANPWB010000005">
    <property type="protein sequence ID" value="KAJ1188977.1"/>
    <property type="molecule type" value="Genomic_DNA"/>
</dbReference>
<accession>A0AAV7UIV4</accession>
<comment type="caution">
    <text evidence="1">The sequence shown here is derived from an EMBL/GenBank/DDBJ whole genome shotgun (WGS) entry which is preliminary data.</text>
</comment>
<feature type="non-terminal residue" evidence="1">
    <location>
        <position position="1"/>
    </location>
</feature>
<evidence type="ECO:0000313" key="2">
    <source>
        <dbReference type="Proteomes" id="UP001066276"/>
    </source>
</evidence>
<gene>
    <name evidence="1" type="ORF">NDU88_005732</name>
</gene>
<dbReference type="Proteomes" id="UP001066276">
    <property type="component" value="Chromosome 3_1"/>
</dbReference>
<organism evidence="1 2">
    <name type="scientific">Pleurodeles waltl</name>
    <name type="common">Iberian ribbed newt</name>
    <dbReference type="NCBI Taxonomy" id="8319"/>
    <lineage>
        <taxon>Eukaryota</taxon>
        <taxon>Metazoa</taxon>
        <taxon>Chordata</taxon>
        <taxon>Craniata</taxon>
        <taxon>Vertebrata</taxon>
        <taxon>Euteleostomi</taxon>
        <taxon>Amphibia</taxon>
        <taxon>Batrachia</taxon>
        <taxon>Caudata</taxon>
        <taxon>Salamandroidea</taxon>
        <taxon>Salamandridae</taxon>
        <taxon>Pleurodelinae</taxon>
        <taxon>Pleurodeles</taxon>
    </lineage>
</organism>
<sequence>ISNYVTPEDFFAMIKLPAFPAPGSVMAIPTVQMIQMNQMTTVLRKQNSSAQRIIWRASVQKHVFMFPVYAMVSMIVLMDTTKEFIAV</sequence>
<keyword evidence="2" id="KW-1185">Reference proteome</keyword>
<dbReference type="AlphaFoldDB" id="A0AAV7UIV4"/>
<name>A0AAV7UIV4_PLEWA</name>
<reference evidence="1" key="1">
    <citation type="journal article" date="2022" name="bioRxiv">
        <title>Sequencing and chromosome-scale assembly of the giantPleurodeles waltlgenome.</title>
        <authorList>
            <person name="Brown T."/>
            <person name="Elewa A."/>
            <person name="Iarovenko S."/>
            <person name="Subramanian E."/>
            <person name="Araus A.J."/>
            <person name="Petzold A."/>
            <person name="Susuki M."/>
            <person name="Suzuki K.-i.T."/>
            <person name="Hayashi T."/>
            <person name="Toyoda A."/>
            <person name="Oliveira C."/>
            <person name="Osipova E."/>
            <person name="Leigh N.D."/>
            <person name="Simon A."/>
            <person name="Yun M.H."/>
        </authorList>
    </citation>
    <scope>NUCLEOTIDE SEQUENCE</scope>
    <source>
        <strain evidence="1">20211129_DDA</strain>
        <tissue evidence="1">Liver</tissue>
    </source>
</reference>
<protein>
    <submittedName>
        <fullName evidence="1">Uncharacterized protein</fullName>
    </submittedName>
</protein>